<dbReference type="InParanoid" id="I1CI60"/>
<dbReference type="VEuPathDB" id="FungiDB:RO3G_12851"/>
<evidence type="ECO:0000313" key="1">
    <source>
        <dbReference type="EMBL" id="EIE88140.1"/>
    </source>
</evidence>
<accession>I1CI60</accession>
<dbReference type="AlphaFoldDB" id="I1CI60"/>
<dbReference type="Proteomes" id="UP000009138">
    <property type="component" value="Unassembled WGS sequence"/>
</dbReference>
<gene>
    <name evidence="1" type="ORF">RO3G_12851</name>
</gene>
<proteinExistence type="predicted"/>
<reference evidence="1 2" key="1">
    <citation type="journal article" date="2009" name="PLoS Genet.">
        <title>Genomic analysis of the basal lineage fungus Rhizopus oryzae reveals a whole-genome duplication.</title>
        <authorList>
            <person name="Ma L.-J."/>
            <person name="Ibrahim A.S."/>
            <person name="Skory C."/>
            <person name="Grabherr M.G."/>
            <person name="Burger G."/>
            <person name="Butler M."/>
            <person name="Elias M."/>
            <person name="Idnurm A."/>
            <person name="Lang B.F."/>
            <person name="Sone T."/>
            <person name="Abe A."/>
            <person name="Calvo S.E."/>
            <person name="Corrochano L.M."/>
            <person name="Engels R."/>
            <person name="Fu J."/>
            <person name="Hansberg W."/>
            <person name="Kim J.-M."/>
            <person name="Kodira C.D."/>
            <person name="Koehrsen M.J."/>
            <person name="Liu B."/>
            <person name="Miranda-Saavedra D."/>
            <person name="O'Leary S."/>
            <person name="Ortiz-Castellanos L."/>
            <person name="Poulter R."/>
            <person name="Rodriguez-Romero J."/>
            <person name="Ruiz-Herrera J."/>
            <person name="Shen Y.-Q."/>
            <person name="Zeng Q."/>
            <person name="Galagan J."/>
            <person name="Birren B.W."/>
            <person name="Cuomo C.A."/>
            <person name="Wickes B.L."/>
        </authorList>
    </citation>
    <scope>NUCLEOTIDE SEQUENCE [LARGE SCALE GENOMIC DNA]</scope>
    <source>
        <strain evidence="2">RA 99-880 / ATCC MYA-4621 / FGSC 9543 / NRRL 43880</strain>
    </source>
</reference>
<dbReference type="RefSeq" id="XP_067523536.1">
    <property type="nucleotide sequence ID" value="XM_067667435.1"/>
</dbReference>
<name>I1CI60_RHIO9</name>
<dbReference type="EMBL" id="CH476742">
    <property type="protein sequence ID" value="EIE88140.1"/>
    <property type="molecule type" value="Genomic_DNA"/>
</dbReference>
<organism evidence="1 2">
    <name type="scientific">Rhizopus delemar (strain RA 99-880 / ATCC MYA-4621 / FGSC 9543 / NRRL 43880)</name>
    <name type="common">Mucormycosis agent</name>
    <name type="synonym">Rhizopus arrhizus var. delemar</name>
    <dbReference type="NCBI Taxonomy" id="246409"/>
    <lineage>
        <taxon>Eukaryota</taxon>
        <taxon>Fungi</taxon>
        <taxon>Fungi incertae sedis</taxon>
        <taxon>Mucoromycota</taxon>
        <taxon>Mucoromycotina</taxon>
        <taxon>Mucoromycetes</taxon>
        <taxon>Mucorales</taxon>
        <taxon>Mucorineae</taxon>
        <taxon>Rhizopodaceae</taxon>
        <taxon>Rhizopus</taxon>
    </lineage>
</organism>
<keyword evidence="2" id="KW-1185">Reference proteome</keyword>
<evidence type="ECO:0000313" key="2">
    <source>
        <dbReference type="Proteomes" id="UP000009138"/>
    </source>
</evidence>
<dbReference type="GeneID" id="93619816"/>
<protein>
    <submittedName>
        <fullName evidence="1">Uncharacterized protein</fullName>
    </submittedName>
</protein>
<sequence length="77" mass="8717">MRSVSINSQVQDSHGIRDAQSLILKGDSLGADMVLGHWNQRKRFINCAYSMKKSDLMERSMKTIGYGRLSFPPKTID</sequence>